<dbReference type="EMBL" id="CP103300">
    <property type="protein sequence ID" value="UYM18690.1"/>
    <property type="molecule type" value="Genomic_DNA"/>
</dbReference>
<gene>
    <name evidence="2" type="ORF">NX720_12550</name>
</gene>
<organism evidence="2 3">
    <name type="scientific">Endozoicomonas euniceicola</name>
    <dbReference type="NCBI Taxonomy" id="1234143"/>
    <lineage>
        <taxon>Bacteria</taxon>
        <taxon>Pseudomonadati</taxon>
        <taxon>Pseudomonadota</taxon>
        <taxon>Gammaproteobacteria</taxon>
        <taxon>Oceanospirillales</taxon>
        <taxon>Endozoicomonadaceae</taxon>
        <taxon>Endozoicomonas</taxon>
    </lineage>
</organism>
<feature type="region of interest" description="Disordered" evidence="1">
    <location>
        <begin position="177"/>
        <end position="260"/>
    </location>
</feature>
<evidence type="ECO:0000313" key="3">
    <source>
        <dbReference type="Proteomes" id="UP001163255"/>
    </source>
</evidence>
<feature type="compositionally biased region" description="Basic and acidic residues" evidence="1">
    <location>
        <begin position="200"/>
        <end position="229"/>
    </location>
</feature>
<feature type="compositionally biased region" description="Basic and acidic residues" evidence="1">
    <location>
        <begin position="114"/>
        <end position="123"/>
    </location>
</feature>
<evidence type="ECO:0000256" key="1">
    <source>
        <dbReference type="SAM" id="MobiDB-lite"/>
    </source>
</evidence>
<sequence length="260" mass="28192">MATINNFQGAVAPVPGDSGRKDTGQISPEKASNPGRLNRSSIIRQRVGAIIRRATRSPSPPKQTPIQERKAEQLPAEAVKAQMSGPGAKASASSMESKLDKLGQDVQQFRANRQKAENKDSKPAHKQQIQQLKAELKAAKSLQKNAEAFARLEAGADYGFNKMPGEYVRQKAPNVLSEAQSAVKEAKQELSEAGAKLKAFKPDQHSGKADSKPENSSEIKQGSAKERMMAARAARNRNASPEAAFGRQLRDDMANNRLKP</sequence>
<dbReference type="RefSeq" id="WP_262601443.1">
    <property type="nucleotide sequence ID" value="NZ_CP103300.1"/>
</dbReference>
<evidence type="ECO:0000313" key="2">
    <source>
        <dbReference type="EMBL" id="UYM18690.1"/>
    </source>
</evidence>
<protein>
    <submittedName>
        <fullName evidence="2">Uncharacterized protein</fullName>
    </submittedName>
</protein>
<dbReference type="Proteomes" id="UP001163255">
    <property type="component" value="Chromosome"/>
</dbReference>
<reference evidence="2" key="1">
    <citation type="submission" date="2022-10" db="EMBL/GenBank/DDBJ databases">
        <title>Completed Genome Sequence of two octocoral isolated bacterium, Endozoicomonas euniceicola EF212T and Endozoicomonas gorgoniicola PS125T.</title>
        <authorList>
            <person name="Chiou Y.-J."/>
            <person name="Chen Y.-H."/>
        </authorList>
    </citation>
    <scope>NUCLEOTIDE SEQUENCE</scope>
    <source>
        <strain evidence="2">EF212</strain>
    </source>
</reference>
<name>A0ABY6H1A2_9GAMM</name>
<accession>A0ABY6H1A2</accession>
<feature type="compositionally biased region" description="Low complexity" evidence="1">
    <location>
        <begin position="230"/>
        <end position="244"/>
    </location>
</feature>
<proteinExistence type="predicted"/>
<keyword evidence="3" id="KW-1185">Reference proteome</keyword>
<feature type="region of interest" description="Disordered" evidence="1">
    <location>
        <begin position="1"/>
        <end position="132"/>
    </location>
</feature>